<evidence type="ECO:0000313" key="2">
    <source>
        <dbReference type="EMBL" id="OIU70543.1"/>
    </source>
</evidence>
<keyword evidence="3" id="KW-1185">Reference proteome</keyword>
<comment type="similarity">
    <text evidence="1">Belongs to the HupF/HypC family.</text>
</comment>
<dbReference type="Pfam" id="PF01455">
    <property type="entry name" value="HupF_HypC"/>
    <property type="match status" value="1"/>
</dbReference>
<name>A0A1J6WRK9_9BACI</name>
<dbReference type="PROSITE" id="PS01097">
    <property type="entry name" value="HUPF_HYPC"/>
    <property type="match status" value="1"/>
</dbReference>
<dbReference type="EMBL" id="MINN01000106">
    <property type="protein sequence ID" value="OIU70543.1"/>
    <property type="molecule type" value="Genomic_DNA"/>
</dbReference>
<dbReference type="PRINTS" id="PR00445">
    <property type="entry name" value="HUPFHYPC"/>
</dbReference>
<dbReference type="SUPFAM" id="SSF159127">
    <property type="entry name" value="HupF/HypC-like"/>
    <property type="match status" value="1"/>
</dbReference>
<dbReference type="GO" id="GO:0005506">
    <property type="term" value="F:iron ion binding"/>
    <property type="evidence" value="ECO:0007669"/>
    <property type="project" value="TreeGrafter"/>
</dbReference>
<sequence length="83" mass="9086">MCLGVPAKVIEIKGQEALVDVMGSRMFVGTFFVPEVRVGDYVLLHAGQALTVVDEKYAEESIEEWRNVLDGKHGPFFGSGLDS</sequence>
<gene>
    <name evidence="2" type="ORF">BHE18_12310</name>
</gene>
<comment type="caution">
    <text evidence="2">The sequence shown here is derived from an EMBL/GenBank/DDBJ whole genome shotgun (WGS) entry which is preliminary data.</text>
</comment>
<dbReference type="AlphaFoldDB" id="A0A1J6WRK9"/>
<dbReference type="GO" id="GO:1902670">
    <property type="term" value="F:carbon dioxide binding"/>
    <property type="evidence" value="ECO:0007669"/>
    <property type="project" value="TreeGrafter"/>
</dbReference>
<dbReference type="Proteomes" id="UP000182062">
    <property type="component" value="Unassembled WGS sequence"/>
</dbReference>
<dbReference type="Gene3D" id="2.30.30.140">
    <property type="match status" value="1"/>
</dbReference>
<dbReference type="OrthoDB" id="9806017at2"/>
<organism evidence="2 3">
    <name type="scientific">Rossellomorea aquimaris</name>
    <dbReference type="NCBI Taxonomy" id="189382"/>
    <lineage>
        <taxon>Bacteria</taxon>
        <taxon>Bacillati</taxon>
        <taxon>Bacillota</taxon>
        <taxon>Bacilli</taxon>
        <taxon>Bacillales</taxon>
        <taxon>Bacillaceae</taxon>
        <taxon>Rossellomorea</taxon>
    </lineage>
</organism>
<dbReference type="PANTHER" id="PTHR35177:SF2">
    <property type="entry name" value="HYDROGENASE MATURATION FACTOR HYBG"/>
    <property type="match status" value="1"/>
</dbReference>
<reference evidence="2 3" key="1">
    <citation type="submission" date="2016-09" db="EMBL/GenBank/DDBJ databases">
        <title>Bacillus aquimaris SAMM genome sequence reveals colonization and biosurfactant production capacities.</title>
        <authorList>
            <person name="Waghmode S.R."/>
            <person name="Suryavanshi M.V."/>
        </authorList>
    </citation>
    <scope>NUCLEOTIDE SEQUENCE [LARGE SCALE GENOMIC DNA]</scope>
    <source>
        <strain evidence="2 3">SAMM</strain>
    </source>
</reference>
<dbReference type="InterPro" id="IPR019812">
    <property type="entry name" value="Hydgase_assmbl_chp_CS"/>
</dbReference>
<dbReference type="GO" id="GO:0051604">
    <property type="term" value="P:protein maturation"/>
    <property type="evidence" value="ECO:0007669"/>
    <property type="project" value="TreeGrafter"/>
</dbReference>
<dbReference type="NCBIfam" id="TIGR00074">
    <property type="entry name" value="hypC_hupF"/>
    <property type="match status" value="1"/>
</dbReference>
<dbReference type="PANTHER" id="PTHR35177">
    <property type="entry name" value="HYDROGENASE MATURATION FACTOR HYBG"/>
    <property type="match status" value="1"/>
</dbReference>
<protein>
    <submittedName>
        <fullName evidence="2">Hydrogenase assembly protein HypC</fullName>
    </submittedName>
</protein>
<dbReference type="RefSeq" id="WP_071619665.1">
    <property type="nucleotide sequence ID" value="NZ_MINN01000106.1"/>
</dbReference>
<accession>A0A1J6WRK9</accession>
<proteinExistence type="inferred from homology"/>
<dbReference type="InterPro" id="IPR001109">
    <property type="entry name" value="Hydrogenase_HupF/HypC"/>
</dbReference>
<evidence type="ECO:0000313" key="3">
    <source>
        <dbReference type="Proteomes" id="UP000182062"/>
    </source>
</evidence>
<evidence type="ECO:0000256" key="1">
    <source>
        <dbReference type="ARBA" id="ARBA00006018"/>
    </source>
</evidence>